<dbReference type="PANTHER" id="PTHR43833">
    <property type="entry name" value="POTASSIUM CHANNEL PROTEIN 2-RELATED-RELATED"/>
    <property type="match status" value="1"/>
</dbReference>
<accession>X0ZA64</accession>
<dbReference type="Pfam" id="PF02254">
    <property type="entry name" value="TrkA_N"/>
    <property type="match status" value="2"/>
</dbReference>
<evidence type="ECO:0000256" key="2">
    <source>
        <dbReference type="ARBA" id="ARBA00022538"/>
    </source>
</evidence>
<evidence type="ECO:0000256" key="1">
    <source>
        <dbReference type="ARBA" id="ARBA00022448"/>
    </source>
</evidence>
<dbReference type="PROSITE" id="PS51202">
    <property type="entry name" value="RCK_C"/>
    <property type="match status" value="1"/>
</dbReference>
<dbReference type="SUPFAM" id="SSF116726">
    <property type="entry name" value="TrkA C-terminal domain-like"/>
    <property type="match status" value="1"/>
</dbReference>
<evidence type="ECO:0000313" key="8">
    <source>
        <dbReference type="EMBL" id="GAG66310.1"/>
    </source>
</evidence>
<reference evidence="8" key="1">
    <citation type="journal article" date="2014" name="Front. Microbiol.">
        <title>High frequency of phylogenetically diverse reductive dehalogenase-homologous genes in deep subseafloor sedimentary metagenomes.</title>
        <authorList>
            <person name="Kawai M."/>
            <person name="Futagami T."/>
            <person name="Toyoda A."/>
            <person name="Takaki Y."/>
            <person name="Nishi S."/>
            <person name="Hori S."/>
            <person name="Arai W."/>
            <person name="Tsubouchi T."/>
            <person name="Morono Y."/>
            <person name="Uchiyama I."/>
            <person name="Ito T."/>
            <person name="Fujiyama A."/>
            <person name="Inagaki F."/>
            <person name="Takami H."/>
        </authorList>
    </citation>
    <scope>NUCLEOTIDE SEQUENCE</scope>
    <source>
        <strain evidence="8">Expedition CK06-06</strain>
    </source>
</reference>
<dbReference type="SUPFAM" id="SSF51735">
    <property type="entry name" value="NAD(P)-binding Rossmann-fold domains"/>
    <property type="match status" value="2"/>
</dbReference>
<keyword evidence="3" id="KW-0630">Potassium</keyword>
<keyword evidence="1" id="KW-0813">Transport</keyword>
<gene>
    <name evidence="8" type="ORF">S01H4_17987</name>
</gene>
<dbReference type="EMBL" id="BART01007953">
    <property type="protein sequence ID" value="GAG66310.1"/>
    <property type="molecule type" value="Genomic_DNA"/>
</dbReference>
<keyword evidence="5" id="KW-0406">Ion transport</keyword>
<dbReference type="PANTHER" id="PTHR43833:SF5">
    <property type="entry name" value="TRK SYSTEM POTASSIUM UPTAKE PROTEIN TRKA"/>
    <property type="match status" value="1"/>
</dbReference>
<name>X0ZA64_9ZZZZ</name>
<comment type="caution">
    <text evidence="8">The sequence shown here is derived from an EMBL/GenBank/DDBJ whole genome shotgun (WGS) entry which is preliminary data.</text>
</comment>
<sequence length="357" mass="39885">MKIIIAGAGEVGSHLAKMLSNENHDIVVIDPEDERLRSVDASMDIMTVTGSATSIEILKEANIKRTDLFIAVAHSEDTNITAAILGKKLGAKTTIARIDNPEYLIPSHKDHFVTMGIDYLFYPEMIAAREVIGLLHQTGTTEYLDFSGGRLSLFVLKLDENAPIINKTLMEVTKQNKPLDYRAVAITRNGKTIIPHGDDRFLVNDLVYIVSTLSGYGEIMKYTGKEKLTLKNIMILGGSRIGRRIAKELGRQYNIKLIEINREKCLQLADFLEDTLVINGDGRDTEMLCEEGLRNMDAFIAVTGSSDYSTNNSIFWKIDFHERSGSNLCFRLNNKLKDLSIRTGKIFDNGNFCTRGN</sequence>
<dbReference type="PRINTS" id="PR00335">
    <property type="entry name" value="KUPTAKETRKA"/>
</dbReference>
<proteinExistence type="predicted"/>
<dbReference type="InterPro" id="IPR036721">
    <property type="entry name" value="RCK_C_sf"/>
</dbReference>
<protein>
    <recommendedName>
        <fullName evidence="9">RCK N-terminal domain-containing protein</fullName>
    </recommendedName>
</protein>
<dbReference type="PROSITE" id="PS51201">
    <property type="entry name" value="RCK_N"/>
    <property type="match status" value="1"/>
</dbReference>
<dbReference type="Gene3D" id="3.40.50.720">
    <property type="entry name" value="NAD(P)-binding Rossmann-like Domain"/>
    <property type="match status" value="2"/>
</dbReference>
<dbReference type="AlphaFoldDB" id="X0ZA64"/>
<dbReference type="GO" id="GO:0005886">
    <property type="term" value="C:plasma membrane"/>
    <property type="evidence" value="ECO:0007669"/>
    <property type="project" value="InterPro"/>
</dbReference>
<evidence type="ECO:0000259" key="7">
    <source>
        <dbReference type="PROSITE" id="PS51202"/>
    </source>
</evidence>
<feature type="non-terminal residue" evidence="8">
    <location>
        <position position="357"/>
    </location>
</feature>
<evidence type="ECO:0000256" key="5">
    <source>
        <dbReference type="ARBA" id="ARBA00023065"/>
    </source>
</evidence>
<keyword evidence="4" id="KW-0520">NAD</keyword>
<evidence type="ECO:0008006" key="9">
    <source>
        <dbReference type="Google" id="ProtNLM"/>
    </source>
</evidence>
<evidence type="ECO:0000256" key="4">
    <source>
        <dbReference type="ARBA" id="ARBA00023027"/>
    </source>
</evidence>
<dbReference type="GO" id="GO:0015079">
    <property type="term" value="F:potassium ion transmembrane transporter activity"/>
    <property type="evidence" value="ECO:0007669"/>
    <property type="project" value="InterPro"/>
</dbReference>
<organism evidence="8">
    <name type="scientific">marine sediment metagenome</name>
    <dbReference type="NCBI Taxonomy" id="412755"/>
    <lineage>
        <taxon>unclassified sequences</taxon>
        <taxon>metagenomes</taxon>
        <taxon>ecological metagenomes</taxon>
    </lineage>
</organism>
<dbReference type="InterPro" id="IPR050721">
    <property type="entry name" value="Trk_Ktr_HKT_K-transport"/>
</dbReference>
<evidence type="ECO:0000256" key="3">
    <source>
        <dbReference type="ARBA" id="ARBA00022958"/>
    </source>
</evidence>
<dbReference type="Pfam" id="PF02080">
    <property type="entry name" value="TrkA_C"/>
    <property type="match status" value="1"/>
</dbReference>
<evidence type="ECO:0000259" key="6">
    <source>
        <dbReference type="PROSITE" id="PS51201"/>
    </source>
</evidence>
<dbReference type="Gene3D" id="3.30.70.1450">
    <property type="entry name" value="Regulator of K+ conductance, C-terminal domain"/>
    <property type="match status" value="1"/>
</dbReference>
<feature type="domain" description="RCK C-terminal" evidence="7">
    <location>
        <begin position="141"/>
        <end position="225"/>
    </location>
</feature>
<dbReference type="InterPro" id="IPR006037">
    <property type="entry name" value="RCK_C"/>
</dbReference>
<dbReference type="InterPro" id="IPR036291">
    <property type="entry name" value="NAD(P)-bd_dom_sf"/>
</dbReference>
<keyword evidence="2" id="KW-0633">Potassium transport</keyword>
<feature type="domain" description="RCK N-terminal" evidence="6">
    <location>
        <begin position="1"/>
        <end position="121"/>
    </location>
</feature>
<dbReference type="InterPro" id="IPR006036">
    <property type="entry name" value="K_uptake_TrkA"/>
</dbReference>
<dbReference type="InterPro" id="IPR003148">
    <property type="entry name" value="RCK_N"/>
</dbReference>